<dbReference type="Ensembl" id="ENSLCNT00005001881.1">
    <property type="protein sequence ID" value="ENSLCNP00005001653.1"/>
    <property type="gene ID" value="ENSLCNG00005001151.1"/>
</dbReference>
<reference evidence="9" key="1">
    <citation type="submission" date="2025-08" db="UniProtKB">
        <authorList>
            <consortium name="Ensembl"/>
        </authorList>
    </citation>
    <scope>IDENTIFICATION</scope>
</reference>
<dbReference type="GO" id="GO:0120017">
    <property type="term" value="F:ceramide transfer activity"/>
    <property type="evidence" value="ECO:0007669"/>
    <property type="project" value="TreeGrafter"/>
</dbReference>
<keyword evidence="7" id="KW-0732">Signal</keyword>
<comment type="similarity">
    <text evidence="2">Belongs to the BPI/LBP/Plunc superfamily. BPI/LBP family.</text>
</comment>
<dbReference type="GO" id="GO:0005615">
    <property type="term" value="C:extracellular space"/>
    <property type="evidence" value="ECO:0007669"/>
    <property type="project" value="TreeGrafter"/>
</dbReference>
<evidence type="ECO:0000259" key="8">
    <source>
        <dbReference type="SMART" id="SM00329"/>
    </source>
</evidence>
<name>A0A667G280_LYNCA</name>
<reference evidence="9" key="2">
    <citation type="submission" date="2025-09" db="UniProtKB">
        <authorList>
            <consortium name="Ensembl"/>
        </authorList>
    </citation>
    <scope>IDENTIFICATION</scope>
</reference>
<feature type="chain" id="PRO_5025542857" evidence="7">
    <location>
        <begin position="18"/>
        <end position="401"/>
    </location>
</feature>
<dbReference type="GO" id="GO:0035627">
    <property type="term" value="P:ceramide transport"/>
    <property type="evidence" value="ECO:0007669"/>
    <property type="project" value="TreeGrafter"/>
</dbReference>
<dbReference type="FunFam" id="3.15.20.10:FF:000001">
    <property type="entry name" value="Phospholipid transfer protein"/>
    <property type="match status" value="1"/>
</dbReference>
<keyword evidence="4" id="KW-1015">Disulfide bond</keyword>
<keyword evidence="10" id="KW-1185">Reference proteome</keyword>
<evidence type="ECO:0000313" key="9">
    <source>
        <dbReference type="Ensembl" id="ENSLCNP00005001653.1"/>
    </source>
</evidence>
<protein>
    <submittedName>
        <fullName evidence="9">Phospholipid transfer protein</fullName>
    </submittedName>
</protein>
<gene>
    <name evidence="9" type="primary">PLTP</name>
</gene>
<dbReference type="PANTHER" id="PTHR10504">
    <property type="entry name" value="BACTERICIDAL PERMEABILITY-INCREASING BPI PROTEIN-RELATED"/>
    <property type="match status" value="1"/>
</dbReference>
<dbReference type="GO" id="GO:1990050">
    <property type="term" value="F:phosphatidic acid transfer activity"/>
    <property type="evidence" value="ECO:0007669"/>
    <property type="project" value="TreeGrafter"/>
</dbReference>
<evidence type="ECO:0000256" key="6">
    <source>
        <dbReference type="SAM" id="MobiDB-lite"/>
    </source>
</evidence>
<evidence type="ECO:0000256" key="1">
    <source>
        <dbReference type="ARBA" id="ARBA00004613"/>
    </source>
</evidence>
<dbReference type="Pfam" id="PF02886">
    <property type="entry name" value="LBP_BPI_CETP_C"/>
    <property type="match status" value="1"/>
</dbReference>
<accession>A0A667G280</accession>
<sequence>MALFGALFLALLAGAQAELPGCKIRITSKALELVKQEGLRFLEQELETITIPDLRGKEGYFYYNISEKVYEFLSTFITSGMRFLLNQQICPVLYHAGMVLLNSLLDTVPVRSNVDELVGIDYSLLKDPAASASNLDMDFRGAFFPLAEGNWSLPNRAVEPQLWEEERMVYVAFSEFFFDSAMESYFRAGALKLSLVGDKVPHDLDMLLRATYFGSIVLLSPAVIDSPLKLELRVLAPPRCTIKPSGTTVSVTASVTIALVPSDQPEVQLSSMIMDTRLSAKVALRGKALRVQLDLRRFRIYSNQSALESLALIPLQTPLKTMLQIGVMPMLNERMWRGVQIPLPEGINFVREVVTNHAGFLTIGADLHFAKGLREVIEKNRPASTSDTSASSAPPPATTAA</sequence>
<proteinExistence type="inferred from homology"/>
<dbReference type="SUPFAM" id="SSF55394">
    <property type="entry name" value="Bactericidal permeability-increasing protein, BPI"/>
    <property type="match status" value="3"/>
</dbReference>
<dbReference type="InterPro" id="IPR017943">
    <property type="entry name" value="Bactericidal_perm-incr_a/b_dom"/>
</dbReference>
<dbReference type="GO" id="GO:0008289">
    <property type="term" value="F:lipid binding"/>
    <property type="evidence" value="ECO:0007669"/>
    <property type="project" value="InterPro"/>
</dbReference>
<dbReference type="Proteomes" id="UP000472241">
    <property type="component" value="Unplaced"/>
</dbReference>
<organism evidence="9 10">
    <name type="scientific">Lynx canadensis</name>
    <name type="common">Canada lynx</name>
    <name type="synonym">Felis canadensis</name>
    <dbReference type="NCBI Taxonomy" id="61383"/>
    <lineage>
        <taxon>Eukaryota</taxon>
        <taxon>Metazoa</taxon>
        <taxon>Chordata</taxon>
        <taxon>Craniata</taxon>
        <taxon>Vertebrata</taxon>
        <taxon>Euteleostomi</taxon>
        <taxon>Mammalia</taxon>
        <taxon>Eutheria</taxon>
        <taxon>Laurasiatheria</taxon>
        <taxon>Carnivora</taxon>
        <taxon>Feliformia</taxon>
        <taxon>Felidae</taxon>
        <taxon>Felinae</taxon>
        <taxon>Lynx</taxon>
    </lineage>
</organism>
<feature type="domain" description="Lipid-binding serum glycoprotein C-terminal" evidence="8">
    <location>
        <begin position="163"/>
        <end position="365"/>
    </location>
</feature>
<evidence type="ECO:0000256" key="4">
    <source>
        <dbReference type="ARBA" id="ARBA00023157"/>
    </source>
</evidence>
<dbReference type="GO" id="GO:0034375">
    <property type="term" value="P:high-density lipoprotein particle remodeling"/>
    <property type="evidence" value="ECO:0007669"/>
    <property type="project" value="TreeGrafter"/>
</dbReference>
<dbReference type="SMART" id="SM00329">
    <property type="entry name" value="BPI2"/>
    <property type="match status" value="1"/>
</dbReference>
<comment type="subcellular location">
    <subcellularLocation>
        <location evidence="1">Secreted</location>
    </subcellularLocation>
</comment>
<dbReference type="AlphaFoldDB" id="A0A667G280"/>
<evidence type="ECO:0000256" key="3">
    <source>
        <dbReference type="ARBA" id="ARBA00022525"/>
    </source>
</evidence>
<keyword evidence="3" id="KW-0964">Secreted</keyword>
<feature type="signal peptide" evidence="7">
    <location>
        <begin position="1"/>
        <end position="17"/>
    </location>
</feature>
<dbReference type="PANTHER" id="PTHR10504:SF16">
    <property type="entry name" value="PHOSPHOLIPID TRANSFER PROTEIN"/>
    <property type="match status" value="1"/>
</dbReference>
<dbReference type="InterPro" id="IPR017954">
    <property type="entry name" value="Lipid-bd_serum_glycop_CS"/>
</dbReference>
<feature type="region of interest" description="Disordered" evidence="6">
    <location>
        <begin position="380"/>
        <end position="401"/>
    </location>
</feature>
<evidence type="ECO:0000313" key="10">
    <source>
        <dbReference type="Proteomes" id="UP000472241"/>
    </source>
</evidence>
<evidence type="ECO:0000256" key="7">
    <source>
        <dbReference type="SAM" id="SignalP"/>
    </source>
</evidence>
<dbReference type="CDD" id="cd00026">
    <property type="entry name" value="BPI2"/>
    <property type="match status" value="1"/>
</dbReference>
<dbReference type="InterPro" id="IPR001124">
    <property type="entry name" value="Lipid-bd_serum_glycop_C"/>
</dbReference>
<dbReference type="InterPro" id="IPR032942">
    <property type="entry name" value="BPI/LBP/Plunc"/>
</dbReference>
<evidence type="ECO:0000256" key="2">
    <source>
        <dbReference type="ARBA" id="ARBA00007292"/>
    </source>
</evidence>
<keyword evidence="5" id="KW-0325">Glycoprotein</keyword>
<evidence type="ECO:0000256" key="5">
    <source>
        <dbReference type="ARBA" id="ARBA00023180"/>
    </source>
</evidence>
<dbReference type="PROSITE" id="PS00400">
    <property type="entry name" value="LBP_BPI_CETP"/>
    <property type="match status" value="1"/>
</dbReference>
<dbReference type="Gene3D" id="3.15.20.10">
    <property type="entry name" value="Bactericidal permeability-increasing protein, domain 2"/>
    <property type="match status" value="1"/>
</dbReference>
<dbReference type="GO" id="GO:1904121">
    <property type="term" value="F:phosphatidylethanolamine transfer activity"/>
    <property type="evidence" value="ECO:0007669"/>
    <property type="project" value="TreeGrafter"/>
</dbReference>
<feature type="compositionally biased region" description="Low complexity" evidence="6">
    <location>
        <begin position="382"/>
        <end position="392"/>
    </location>
</feature>